<gene>
    <name evidence="1" type="ORF">GO755_25025</name>
</gene>
<comment type="caution">
    <text evidence="1">The sequence shown here is derived from an EMBL/GenBank/DDBJ whole genome shotgun (WGS) entry which is preliminary data.</text>
</comment>
<reference evidence="1 2" key="1">
    <citation type="submission" date="2019-12" db="EMBL/GenBank/DDBJ databases">
        <title>Spirosoma sp. HMF4905 genome sequencing and assembly.</title>
        <authorList>
            <person name="Kang H."/>
            <person name="Cha I."/>
            <person name="Kim H."/>
            <person name="Joh K."/>
        </authorList>
    </citation>
    <scope>NUCLEOTIDE SEQUENCE [LARGE SCALE GENOMIC DNA]</scope>
    <source>
        <strain evidence="1 2">HMF4905</strain>
    </source>
</reference>
<proteinExistence type="predicted"/>
<dbReference type="EMBL" id="WPIN01000010">
    <property type="protein sequence ID" value="MVM33327.1"/>
    <property type="molecule type" value="Genomic_DNA"/>
</dbReference>
<protein>
    <submittedName>
        <fullName evidence="1">Uncharacterized protein</fullName>
    </submittedName>
</protein>
<evidence type="ECO:0000313" key="1">
    <source>
        <dbReference type="EMBL" id="MVM33327.1"/>
    </source>
</evidence>
<accession>A0A7K1SHN4</accession>
<dbReference type="Proteomes" id="UP000436006">
    <property type="component" value="Unassembled WGS sequence"/>
</dbReference>
<sequence>MVISPTHQLKFINQPGRLYHFQPMNPFWRKQIQTLSMLKRSQKLSSRMLYNL</sequence>
<dbReference type="AlphaFoldDB" id="A0A7K1SHN4"/>
<evidence type="ECO:0000313" key="2">
    <source>
        <dbReference type="Proteomes" id="UP000436006"/>
    </source>
</evidence>
<name>A0A7K1SHN4_9BACT</name>
<keyword evidence="2" id="KW-1185">Reference proteome</keyword>
<organism evidence="1 2">
    <name type="scientific">Spirosoma arboris</name>
    <dbReference type="NCBI Taxonomy" id="2682092"/>
    <lineage>
        <taxon>Bacteria</taxon>
        <taxon>Pseudomonadati</taxon>
        <taxon>Bacteroidota</taxon>
        <taxon>Cytophagia</taxon>
        <taxon>Cytophagales</taxon>
        <taxon>Cytophagaceae</taxon>
        <taxon>Spirosoma</taxon>
    </lineage>
</organism>